<evidence type="ECO:0000256" key="3">
    <source>
        <dbReference type="ARBA" id="ARBA00008731"/>
    </source>
</evidence>
<dbReference type="STRING" id="1193518.BN13_1250011"/>
<feature type="domain" description="Cation efflux protein transmembrane" evidence="12">
    <location>
        <begin position="27"/>
        <end position="198"/>
    </location>
</feature>
<comment type="similarity">
    <text evidence="3">Belongs to the TMEM163 family.</text>
</comment>
<feature type="transmembrane region" description="Helical" evidence="11">
    <location>
        <begin position="89"/>
        <end position="110"/>
    </location>
</feature>
<feature type="transmembrane region" description="Helical" evidence="11">
    <location>
        <begin position="116"/>
        <end position="135"/>
    </location>
</feature>
<dbReference type="PANTHER" id="PTHR31937">
    <property type="entry name" value="TRANSMEMBRANE PROTEIN 163"/>
    <property type="match status" value="1"/>
</dbReference>
<dbReference type="AlphaFoldDB" id="A0A077M7M1"/>
<evidence type="ECO:0000313" key="14">
    <source>
        <dbReference type="Proteomes" id="UP000035720"/>
    </source>
</evidence>
<evidence type="ECO:0000256" key="7">
    <source>
        <dbReference type="ARBA" id="ARBA00022989"/>
    </source>
</evidence>
<dbReference type="GO" id="GO:0008324">
    <property type="term" value="F:monoatomic cation transmembrane transporter activity"/>
    <property type="evidence" value="ECO:0007669"/>
    <property type="project" value="InterPro"/>
</dbReference>
<evidence type="ECO:0000256" key="11">
    <source>
        <dbReference type="SAM" id="Phobius"/>
    </source>
</evidence>
<evidence type="ECO:0000256" key="6">
    <source>
        <dbReference type="ARBA" id="ARBA00022833"/>
    </source>
</evidence>
<dbReference type="EMBL" id="CAJC01000030">
    <property type="protein sequence ID" value="CCI51820.1"/>
    <property type="molecule type" value="Genomic_DNA"/>
</dbReference>
<dbReference type="Proteomes" id="UP000035720">
    <property type="component" value="Unassembled WGS sequence"/>
</dbReference>
<keyword evidence="4 11" id="KW-0812">Transmembrane</keyword>
<sequence>MSTWTTVGTNERRATLMRRAQLLAGASVAYNTIEAVIAITAGNIAGSSALVGFGLDSLVEVSSGLVILWQFRHPMPESRERTSQRLIAVSFFTLAAYLAVEAGHALISGAQPESSPVGIGLALASLAVMAFLSLWQRRTGRELGSAAVEGDGTQTLLCTYLSAVLLVGLVLNATLGWFWADPVAALIIAAVAAREGWENWQGDDCCTPAALTTPRAVTDVPAVTTHCAEDDCCTPSATELDHDASTKVDRGT</sequence>
<dbReference type="Gene3D" id="1.20.1510.10">
    <property type="entry name" value="Cation efflux protein transmembrane domain"/>
    <property type="match status" value="1"/>
</dbReference>
<dbReference type="GO" id="GO:0031410">
    <property type="term" value="C:cytoplasmic vesicle"/>
    <property type="evidence" value="ECO:0007669"/>
    <property type="project" value="UniProtKB-KW"/>
</dbReference>
<keyword evidence="14" id="KW-1185">Reference proteome</keyword>
<dbReference type="GO" id="GO:0016020">
    <property type="term" value="C:membrane"/>
    <property type="evidence" value="ECO:0007669"/>
    <property type="project" value="InterPro"/>
</dbReference>
<dbReference type="PANTHER" id="PTHR31937:SF2">
    <property type="entry name" value="TRANSMEMBRANE PROTEIN 163"/>
    <property type="match status" value="1"/>
</dbReference>
<evidence type="ECO:0000256" key="10">
    <source>
        <dbReference type="ARBA" id="ARBA00023329"/>
    </source>
</evidence>
<keyword evidence="6" id="KW-0862">Zinc</keyword>
<dbReference type="Pfam" id="PF01545">
    <property type="entry name" value="Cation_efflux"/>
    <property type="match status" value="1"/>
</dbReference>
<dbReference type="RefSeq" id="WP_157038633.1">
    <property type="nucleotide sequence ID" value="NZ_HF571038.1"/>
</dbReference>
<evidence type="ECO:0000259" key="12">
    <source>
        <dbReference type="Pfam" id="PF01545"/>
    </source>
</evidence>
<feature type="transmembrane region" description="Helical" evidence="11">
    <location>
        <begin position="22"/>
        <end position="44"/>
    </location>
</feature>
<reference evidence="13 14" key="1">
    <citation type="journal article" date="2013" name="ISME J.">
        <title>A metabolic model for members of the genus Tetrasphaera involved in enhanced biological phosphorus removal.</title>
        <authorList>
            <person name="Kristiansen R."/>
            <person name="Nguyen H.T.T."/>
            <person name="Saunders A.M."/>
            <person name="Nielsen J.L."/>
            <person name="Wimmer R."/>
            <person name="Le V.Q."/>
            <person name="McIlroy S.J."/>
            <person name="Petrovski S."/>
            <person name="Seviour R.J."/>
            <person name="Calteau A."/>
            <person name="Nielsen K.L."/>
            <person name="Nielsen P.H."/>
        </authorList>
    </citation>
    <scope>NUCLEOTIDE SEQUENCE [LARGE SCALE GENOMIC DNA]</scope>
    <source>
        <strain evidence="13 14">Ben 74</strain>
    </source>
</reference>
<accession>A0A077M7M1</accession>
<evidence type="ECO:0000313" key="13">
    <source>
        <dbReference type="EMBL" id="CCI51820.1"/>
    </source>
</evidence>
<evidence type="ECO:0000256" key="8">
    <source>
        <dbReference type="ARBA" id="ARBA00023018"/>
    </source>
</evidence>
<dbReference type="InterPro" id="IPR027469">
    <property type="entry name" value="Cation_efflux_TMD_sf"/>
</dbReference>
<protein>
    <submittedName>
        <fullName evidence="13">Putative integral membrane protein</fullName>
    </submittedName>
</protein>
<feature type="transmembrane region" description="Helical" evidence="11">
    <location>
        <begin position="156"/>
        <end position="180"/>
    </location>
</feature>
<evidence type="ECO:0000256" key="5">
    <source>
        <dbReference type="ARBA" id="ARBA00022753"/>
    </source>
</evidence>
<keyword evidence="10" id="KW-0968">Cytoplasmic vesicle</keyword>
<evidence type="ECO:0000256" key="4">
    <source>
        <dbReference type="ARBA" id="ARBA00022692"/>
    </source>
</evidence>
<keyword evidence="5" id="KW-0967">Endosome</keyword>
<evidence type="ECO:0000256" key="9">
    <source>
        <dbReference type="ARBA" id="ARBA00023136"/>
    </source>
</evidence>
<dbReference type="InterPro" id="IPR058533">
    <property type="entry name" value="Cation_efflux_TM"/>
</dbReference>
<evidence type="ECO:0000256" key="2">
    <source>
        <dbReference type="ARBA" id="ARBA00004644"/>
    </source>
</evidence>
<keyword evidence="7 11" id="KW-1133">Transmembrane helix</keyword>
<name>A0A077M7M1_9MICO</name>
<feature type="transmembrane region" description="Helical" evidence="11">
    <location>
        <begin position="50"/>
        <end position="69"/>
    </location>
</feature>
<comment type="caution">
    <text evidence="13">The sequence shown here is derived from an EMBL/GenBank/DDBJ whole genome shotgun (WGS) entry which is preliminary data.</text>
</comment>
<organism evidence="13 14">
    <name type="scientific">Nostocoides jenkinsii Ben 74</name>
    <dbReference type="NCBI Taxonomy" id="1193518"/>
    <lineage>
        <taxon>Bacteria</taxon>
        <taxon>Bacillati</taxon>
        <taxon>Actinomycetota</taxon>
        <taxon>Actinomycetes</taxon>
        <taxon>Micrococcales</taxon>
        <taxon>Intrasporangiaceae</taxon>
        <taxon>Nostocoides</taxon>
    </lineage>
</organism>
<keyword evidence="9 11" id="KW-0472">Membrane</keyword>
<proteinExistence type="inferred from homology"/>
<dbReference type="SUPFAM" id="SSF161111">
    <property type="entry name" value="Cation efflux protein transmembrane domain-like"/>
    <property type="match status" value="1"/>
</dbReference>
<dbReference type="InterPro" id="IPR026765">
    <property type="entry name" value="Tmem163"/>
</dbReference>
<dbReference type="OrthoDB" id="9805136at2"/>
<keyword evidence="8" id="KW-0770">Synapse</keyword>
<comment type="subcellular location">
    <subcellularLocation>
        <location evidence="2">Cytoplasmic vesicle</location>
        <location evidence="2">Secretory vesicle</location>
        <location evidence="2">Synaptic vesicle membrane</location>
        <topology evidence="2">Multi-pass membrane protein</topology>
    </subcellularLocation>
    <subcellularLocation>
        <location evidence="1">Early endosome membrane</location>
    </subcellularLocation>
</comment>
<evidence type="ECO:0000256" key="1">
    <source>
        <dbReference type="ARBA" id="ARBA00004146"/>
    </source>
</evidence>
<gene>
    <name evidence="13" type="ORF">BN13_1250011</name>
</gene>